<evidence type="ECO:0000256" key="5">
    <source>
        <dbReference type="ARBA" id="ARBA00022840"/>
    </source>
</evidence>
<keyword evidence="3 10" id="KW-0436">Ligase</keyword>
<keyword evidence="4 10" id="KW-0547">Nucleotide-binding</keyword>
<dbReference type="RefSeq" id="WP_341876561.1">
    <property type="nucleotide sequence ID" value="NZ_CP121687.1"/>
</dbReference>
<evidence type="ECO:0000256" key="2">
    <source>
        <dbReference type="ARBA" id="ARBA00011123"/>
    </source>
</evidence>
<dbReference type="PANTHER" id="PTHR11659:SF0">
    <property type="entry name" value="GLUTAMYL-TRNA(GLN) AMIDOTRANSFERASE SUBUNIT B, MITOCHONDRIAL"/>
    <property type="match status" value="1"/>
</dbReference>
<dbReference type="InterPro" id="IPR006075">
    <property type="entry name" value="Asn/Gln-tRNA_Trfase_suB/E_cat"/>
</dbReference>
<protein>
    <recommendedName>
        <fullName evidence="10">Aspartyl/glutamyl-tRNA(Asn/Gln) amidotransferase subunit B</fullName>
        <shortName evidence="10">Asp/Glu-ADT subunit B</shortName>
        <ecNumber evidence="10">6.3.5.-</ecNumber>
    </recommendedName>
</protein>
<evidence type="ECO:0000256" key="9">
    <source>
        <dbReference type="ARBA" id="ARBA00047913"/>
    </source>
</evidence>
<accession>A0ABZ2Y2K8</accession>
<dbReference type="InterPro" id="IPR004413">
    <property type="entry name" value="GatB"/>
</dbReference>
<evidence type="ECO:0000256" key="8">
    <source>
        <dbReference type="ARBA" id="ARBA00047380"/>
    </source>
</evidence>
<evidence type="ECO:0000256" key="4">
    <source>
        <dbReference type="ARBA" id="ARBA00022741"/>
    </source>
</evidence>
<dbReference type="EMBL" id="CP121687">
    <property type="protein sequence ID" value="WZL69576.1"/>
    <property type="molecule type" value="Genomic_DNA"/>
</dbReference>
<dbReference type="SUPFAM" id="SSF89095">
    <property type="entry name" value="GatB/YqeY motif"/>
    <property type="match status" value="1"/>
</dbReference>
<dbReference type="InterPro" id="IPR018027">
    <property type="entry name" value="Asn/Gln_amidotransferase"/>
</dbReference>
<evidence type="ECO:0000256" key="10">
    <source>
        <dbReference type="HAMAP-Rule" id="MF_00121"/>
    </source>
</evidence>
<dbReference type="InterPro" id="IPR017958">
    <property type="entry name" value="Gln-tRNA_amidoTrfase_suB_CS"/>
</dbReference>
<evidence type="ECO:0000259" key="11">
    <source>
        <dbReference type="SMART" id="SM00845"/>
    </source>
</evidence>
<dbReference type="PROSITE" id="PS01234">
    <property type="entry name" value="GATB"/>
    <property type="match status" value="1"/>
</dbReference>
<gene>
    <name evidence="10 12" type="primary">gatB</name>
    <name evidence="12" type="ORF">QBE51_12420</name>
</gene>
<reference evidence="12 13" key="1">
    <citation type="submission" date="2023-03" db="EMBL/GenBank/DDBJ databases">
        <title>Novel Species.</title>
        <authorList>
            <person name="Ma S."/>
        </authorList>
    </citation>
    <scope>NUCLEOTIDE SEQUENCE [LARGE SCALE GENOMIC DNA]</scope>
    <source>
        <strain evidence="12 13">LIND6LT2</strain>
    </source>
</reference>
<dbReference type="NCBIfam" id="NF004012">
    <property type="entry name" value="PRK05477.1-2"/>
    <property type="match status" value="1"/>
</dbReference>
<comment type="function">
    <text evidence="7 10">Allows the formation of correctly charged Asn-tRNA(Asn) or Gln-tRNA(Gln) through the transamidation of misacylated Asp-tRNA(Asn) or Glu-tRNA(Gln) in organisms which lack either or both of asparaginyl-tRNA or glutaminyl-tRNA synthetases. The reaction takes place in the presence of glutamine and ATP through an activated phospho-Asp-tRNA(Asn) or phospho-Glu-tRNA(Gln).</text>
</comment>
<dbReference type="Gene3D" id="1.10.150.380">
    <property type="entry name" value="GatB domain, N-terminal subdomain"/>
    <property type="match status" value="1"/>
</dbReference>
<evidence type="ECO:0000313" key="12">
    <source>
        <dbReference type="EMBL" id="WZL69576.1"/>
    </source>
</evidence>
<keyword evidence="6 10" id="KW-0648">Protein biosynthesis</keyword>
<proteinExistence type="inferred from homology"/>
<evidence type="ECO:0000256" key="6">
    <source>
        <dbReference type="ARBA" id="ARBA00022917"/>
    </source>
</evidence>
<dbReference type="SMART" id="SM00845">
    <property type="entry name" value="GatB_Yqey"/>
    <property type="match status" value="1"/>
</dbReference>
<dbReference type="Pfam" id="PF02637">
    <property type="entry name" value="GatB_Yqey"/>
    <property type="match status" value="1"/>
</dbReference>
<dbReference type="InterPro" id="IPR017959">
    <property type="entry name" value="Asn/Gln-tRNA_amidoTrfase_suB/E"/>
</dbReference>
<dbReference type="EC" id="6.3.5.-" evidence="10"/>
<comment type="catalytic activity">
    <reaction evidence="9 10">
        <text>L-glutamyl-tRNA(Gln) + L-glutamine + ATP + H2O = L-glutaminyl-tRNA(Gln) + L-glutamate + ADP + phosphate + H(+)</text>
        <dbReference type="Rhea" id="RHEA:17521"/>
        <dbReference type="Rhea" id="RHEA-COMP:9681"/>
        <dbReference type="Rhea" id="RHEA-COMP:9684"/>
        <dbReference type="ChEBI" id="CHEBI:15377"/>
        <dbReference type="ChEBI" id="CHEBI:15378"/>
        <dbReference type="ChEBI" id="CHEBI:29985"/>
        <dbReference type="ChEBI" id="CHEBI:30616"/>
        <dbReference type="ChEBI" id="CHEBI:43474"/>
        <dbReference type="ChEBI" id="CHEBI:58359"/>
        <dbReference type="ChEBI" id="CHEBI:78520"/>
        <dbReference type="ChEBI" id="CHEBI:78521"/>
        <dbReference type="ChEBI" id="CHEBI:456216"/>
    </reaction>
</comment>
<evidence type="ECO:0000256" key="7">
    <source>
        <dbReference type="ARBA" id="ARBA00024799"/>
    </source>
</evidence>
<feature type="domain" description="Asn/Gln amidotransferase" evidence="11">
    <location>
        <begin position="322"/>
        <end position="469"/>
    </location>
</feature>
<dbReference type="PANTHER" id="PTHR11659">
    <property type="entry name" value="GLUTAMYL-TRNA GLN AMIDOTRANSFERASE SUBUNIT B MITOCHONDRIAL AND PROKARYOTIC PET112-RELATED"/>
    <property type="match status" value="1"/>
</dbReference>
<name>A0ABZ2Y2K8_9FIRM</name>
<evidence type="ECO:0000256" key="3">
    <source>
        <dbReference type="ARBA" id="ARBA00022598"/>
    </source>
</evidence>
<dbReference type="Gene3D" id="1.10.10.410">
    <property type="match status" value="1"/>
</dbReference>
<dbReference type="NCBIfam" id="TIGR00133">
    <property type="entry name" value="gatB"/>
    <property type="match status" value="1"/>
</dbReference>
<dbReference type="Pfam" id="PF02934">
    <property type="entry name" value="GatB_N"/>
    <property type="match status" value="1"/>
</dbReference>
<organism evidence="12 13">
    <name type="scientific">Defluviitalea saccharophila</name>
    <dbReference type="NCBI Taxonomy" id="879970"/>
    <lineage>
        <taxon>Bacteria</taxon>
        <taxon>Bacillati</taxon>
        <taxon>Bacillota</taxon>
        <taxon>Clostridia</taxon>
        <taxon>Lachnospirales</taxon>
        <taxon>Defluviitaleaceae</taxon>
        <taxon>Defluviitalea</taxon>
    </lineage>
</organism>
<comment type="similarity">
    <text evidence="1 10">Belongs to the GatB/GatE family. GatB subfamily.</text>
</comment>
<evidence type="ECO:0000256" key="1">
    <source>
        <dbReference type="ARBA" id="ARBA00005306"/>
    </source>
</evidence>
<keyword evidence="13" id="KW-1185">Reference proteome</keyword>
<dbReference type="InterPro" id="IPR042114">
    <property type="entry name" value="GatB_C_1"/>
</dbReference>
<comment type="catalytic activity">
    <reaction evidence="8 10">
        <text>L-aspartyl-tRNA(Asn) + L-glutamine + ATP + H2O = L-asparaginyl-tRNA(Asn) + L-glutamate + ADP + phosphate + 2 H(+)</text>
        <dbReference type="Rhea" id="RHEA:14513"/>
        <dbReference type="Rhea" id="RHEA-COMP:9674"/>
        <dbReference type="Rhea" id="RHEA-COMP:9677"/>
        <dbReference type="ChEBI" id="CHEBI:15377"/>
        <dbReference type="ChEBI" id="CHEBI:15378"/>
        <dbReference type="ChEBI" id="CHEBI:29985"/>
        <dbReference type="ChEBI" id="CHEBI:30616"/>
        <dbReference type="ChEBI" id="CHEBI:43474"/>
        <dbReference type="ChEBI" id="CHEBI:58359"/>
        <dbReference type="ChEBI" id="CHEBI:78515"/>
        <dbReference type="ChEBI" id="CHEBI:78516"/>
        <dbReference type="ChEBI" id="CHEBI:456216"/>
    </reaction>
</comment>
<sequence>MNYEIVCGIETHIELATKTKIFCGCTTEFGGEPNTHCCPVCTGQPGALPILNQKVVEYAIKAGLALNCKINTKSHMDRKNYVYPDLPKAYQISQYDEPLCEKGYIELDSGKRIGITRIHIEEDAGKLIHENGETYIDYNRGGVPLIEIVSEPDISSDEEAREYAEKLQLIMRYIGISDCKMQEGSMRCDVNLSLRKPGDSRFGVRTEIKNINSLSFIQKAIIAEVERQTDILDGGGTIVQQTMRYDEGTNSVSPMRDKENSDDYRYFPDPDILRFSIDDEKVEEIRSSLPELPFDKLKRYVNVLGLPEATAKQIFRYRKVAEFFEGALAEGASVKNTANLIVGTIFSTMETEEEKELFAIRISAAQFAVLVKLADEKKINIGVAQSTLQKMLESGKSVEEFIKPEDLVGISDEVLESLCKEAIDANPKALADVRSGKDKAINTMFGYIMKKTGGKADIRKAEDLLRKLIGQ</sequence>
<dbReference type="SUPFAM" id="SSF55931">
    <property type="entry name" value="Glutamine synthetase/guanido kinase"/>
    <property type="match status" value="1"/>
</dbReference>
<keyword evidence="5 10" id="KW-0067">ATP-binding</keyword>
<dbReference type="InterPro" id="IPR003789">
    <property type="entry name" value="Asn/Gln_tRNA_amidoTrase-B-like"/>
</dbReference>
<dbReference type="HAMAP" id="MF_00121">
    <property type="entry name" value="GatB"/>
    <property type="match status" value="1"/>
</dbReference>
<dbReference type="InterPro" id="IPR023168">
    <property type="entry name" value="GatB_Yqey_C_2"/>
</dbReference>
<comment type="subunit">
    <text evidence="2 10">Heterotrimer of A, B and C subunits.</text>
</comment>
<evidence type="ECO:0000313" key="13">
    <source>
        <dbReference type="Proteomes" id="UP001486565"/>
    </source>
</evidence>
<dbReference type="InterPro" id="IPR014746">
    <property type="entry name" value="Gln_synth/guanido_kin_cat_dom"/>
</dbReference>
<dbReference type="Proteomes" id="UP001486565">
    <property type="component" value="Chromosome"/>
</dbReference>
<dbReference type="NCBIfam" id="NF004014">
    <property type="entry name" value="PRK05477.1-4"/>
    <property type="match status" value="1"/>
</dbReference>